<dbReference type="EMBL" id="JAAAHY010000047">
    <property type="protein sequence ID" value="KAF9967972.1"/>
    <property type="molecule type" value="Genomic_DNA"/>
</dbReference>
<feature type="region of interest" description="Disordered" evidence="7">
    <location>
        <begin position="1"/>
        <end position="47"/>
    </location>
</feature>
<dbReference type="GO" id="GO:0006351">
    <property type="term" value="P:DNA-templated transcription"/>
    <property type="evidence" value="ECO:0007669"/>
    <property type="project" value="InterPro"/>
</dbReference>
<evidence type="ECO:0000256" key="4">
    <source>
        <dbReference type="ARBA" id="ARBA00023125"/>
    </source>
</evidence>
<keyword evidence="6" id="KW-0539">Nucleus</keyword>
<evidence type="ECO:0000313" key="10">
    <source>
        <dbReference type="Proteomes" id="UP000738359"/>
    </source>
</evidence>
<evidence type="ECO:0000256" key="2">
    <source>
        <dbReference type="ARBA" id="ARBA00022833"/>
    </source>
</evidence>
<feature type="region of interest" description="Disordered" evidence="7">
    <location>
        <begin position="611"/>
        <end position="634"/>
    </location>
</feature>
<dbReference type="PANTHER" id="PTHR31313">
    <property type="entry name" value="TY1 ENHANCER ACTIVATOR"/>
    <property type="match status" value="1"/>
</dbReference>
<keyword evidence="10" id="KW-1185">Reference proteome</keyword>
<dbReference type="InterPro" id="IPR051615">
    <property type="entry name" value="Transcr_Regulatory_Elem"/>
</dbReference>
<dbReference type="Proteomes" id="UP000738359">
    <property type="component" value="Unassembled WGS sequence"/>
</dbReference>
<feature type="region of interest" description="Disordered" evidence="7">
    <location>
        <begin position="229"/>
        <end position="249"/>
    </location>
</feature>
<dbReference type="SMART" id="SM00906">
    <property type="entry name" value="Fungal_trans"/>
    <property type="match status" value="1"/>
</dbReference>
<dbReference type="GO" id="GO:0003677">
    <property type="term" value="F:DNA binding"/>
    <property type="evidence" value="ECO:0007669"/>
    <property type="project" value="UniProtKB-KW"/>
</dbReference>
<dbReference type="CDD" id="cd12148">
    <property type="entry name" value="fungal_TF_MHR"/>
    <property type="match status" value="1"/>
</dbReference>
<evidence type="ECO:0000256" key="1">
    <source>
        <dbReference type="ARBA" id="ARBA00022723"/>
    </source>
</evidence>
<name>A0A9P6JDV5_MORAP</name>
<keyword evidence="5" id="KW-0804">Transcription</keyword>
<proteinExistence type="predicted"/>
<keyword evidence="3" id="KW-0805">Transcription regulation</keyword>
<protein>
    <recommendedName>
        <fullName evidence="8">Xylanolytic transcriptional activator regulatory domain-containing protein</fullName>
    </recommendedName>
</protein>
<keyword evidence="1" id="KW-0479">Metal-binding</keyword>
<feature type="compositionally biased region" description="Low complexity" evidence="7">
    <location>
        <begin position="612"/>
        <end position="625"/>
    </location>
</feature>
<organism evidence="9 10">
    <name type="scientific">Mortierella alpina</name>
    <name type="common">Oleaginous fungus</name>
    <name type="synonym">Mortierella renispora</name>
    <dbReference type="NCBI Taxonomy" id="64518"/>
    <lineage>
        <taxon>Eukaryota</taxon>
        <taxon>Fungi</taxon>
        <taxon>Fungi incertae sedis</taxon>
        <taxon>Mucoromycota</taxon>
        <taxon>Mortierellomycotina</taxon>
        <taxon>Mortierellomycetes</taxon>
        <taxon>Mortierellales</taxon>
        <taxon>Mortierellaceae</taxon>
        <taxon>Mortierella</taxon>
    </lineage>
</organism>
<comment type="caution">
    <text evidence="9">The sequence shown here is derived from an EMBL/GenBank/DDBJ whole genome shotgun (WGS) entry which is preliminary data.</text>
</comment>
<evidence type="ECO:0000256" key="7">
    <source>
        <dbReference type="SAM" id="MobiDB-lite"/>
    </source>
</evidence>
<reference evidence="9" key="1">
    <citation type="journal article" date="2020" name="Fungal Divers.">
        <title>Resolving the Mortierellaceae phylogeny through synthesis of multi-gene phylogenetics and phylogenomics.</title>
        <authorList>
            <person name="Vandepol N."/>
            <person name="Liber J."/>
            <person name="Desiro A."/>
            <person name="Na H."/>
            <person name="Kennedy M."/>
            <person name="Barry K."/>
            <person name="Grigoriev I.V."/>
            <person name="Miller A.N."/>
            <person name="O'Donnell K."/>
            <person name="Stajich J.E."/>
            <person name="Bonito G."/>
        </authorList>
    </citation>
    <scope>NUCLEOTIDE SEQUENCE</scope>
    <source>
        <strain evidence="9">CK1249</strain>
    </source>
</reference>
<evidence type="ECO:0000256" key="5">
    <source>
        <dbReference type="ARBA" id="ARBA00023163"/>
    </source>
</evidence>
<dbReference type="InterPro" id="IPR007219">
    <property type="entry name" value="XnlR_reg_dom"/>
</dbReference>
<dbReference type="Pfam" id="PF04082">
    <property type="entry name" value="Fungal_trans"/>
    <property type="match status" value="1"/>
</dbReference>
<sequence length="803" mass="88134">MPRRVRSLPNDGGLASGLALDGDSIVKRPSGKKQAPLPIHSPKDPLYSLSSASIRARKNALEMENIQRASHLYADFVAKTKTLLQPAANDEGPSSNATGASASGGESMDVDMMEQGSDPQQVLATSLSNTTLDSSGAMGSNLVNPSTSSTSCSEGVFTSAPINGLQRLGRSGLLHSLVQQYFTLVHPQFMILHKNHFLVRFWAVYGPFPEAKDIHIQIMHQATPENMWKGSIEGLPGEGQKSRDDRSNPQDCSPLLLMAMIALIARHIKDRTPLQSTATDKQRRLEKSLGLIGSGLAAEGELASRCKVKAQEARLEELMETDEEGKSSSAENPLDRGEQYFLWATELLKAEYEEPSLTVVQSMLLLREYAIMAGNHTQAYMYGGAAITMAMGLGWHHAHLVQTPSREVTSNPLPAGMDSETEKAEREKQREKKIIDEEQKLCWWHCFIIDRWMSAAYNRPVNIPVHIFDKTHLRPLPKPLKISKSKDDDAFQAAVTSSTSDYWLTPGGPDTAALTSSLKQSGGVNMRPIGGGAQSSASASLPGAQFRAKAFFDQQCRQALLLDDILCFLSSWSEDLFVSSAEFEKMSGGLDEWYQSLADWQSFPLSGIFATSQQPRPQSRQQDQQKLGSPERETVGMTMPVTTLTNAEEGRDVVQSTLLGITFHTIRILLYRPFLRTNLRHPPCPPARASAVCAQSANAMTSLAESLLNQRDLTLQPCLLMRQQFSLVTAAGVQLMNANLDDEPRLSTPAKINLLKTLRILRDADRTSYGAGIQDGFQQLLRDLFPVQAKMMYDGPGSMASNA</sequence>
<evidence type="ECO:0000256" key="6">
    <source>
        <dbReference type="ARBA" id="ARBA00023242"/>
    </source>
</evidence>
<dbReference type="GO" id="GO:0008270">
    <property type="term" value="F:zinc ion binding"/>
    <property type="evidence" value="ECO:0007669"/>
    <property type="project" value="InterPro"/>
</dbReference>
<feature type="domain" description="Xylanolytic transcriptional activator regulatory" evidence="8">
    <location>
        <begin position="379"/>
        <end position="483"/>
    </location>
</feature>
<evidence type="ECO:0000256" key="3">
    <source>
        <dbReference type="ARBA" id="ARBA00023015"/>
    </source>
</evidence>
<feature type="region of interest" description="Disordered" evidence="7">
    <location>
        <begin position="86"/>
        <end position="120"/>
    </location>
</feature>
<feature type="compositionally biased region" description="Low complexity" evidence="7">
    <location>
        <begin position="11"/>
        <end position="23"/>
    </location>
</feature>
<keyword evidence="2" id="KW-0862">Zinc</keyword>
<dbReference type="OrthoDB" id="2428527at2759"/>
<evidence type="ECO:0000259" key="8">
    <source>
        <dbReference type="SMART" id="SM00906"/>
    </source>
</evidence>
<gene>
    <name evidence="9" type="ORF">BGZ70_007430</name>
</gene>
<accession>A0A9P6JDV5</accession>
<feature type="compositionally biased region" description="Low complexity" evidence="7">
    <location>
        <begin position="94"/>
        <end position="107"/>
    </location>
</feature>
<keyword evidence="4" id="KW-0238">DNA-binding</keyword>
<dbReference type="PANTHER" id="PTHR31313:SF81">
    <property type="entry name" value="TY1 ENHANCER ACTIVATOR"/>
    <property type="match status" value="1"/>
</dbReference>
<evidence type="ECO:0000313" key="9">
    <source>
        <dbReference type="EMBL" id="KAF9967972.1"/>
    </source>
</evidence>
<dbReference type="AlphaFoldDB" id="A0A9P6JDV5"/>